<dbReference type="EMBL" id="CAJVQC010094684">
    <property type="protein sequence ID" value="CAG8827964.1"/>
    <property type="molecule type" value="Genomic_DNA"/>
</dbReference>
<feature type="non-terminal residue" evidence="1">
    <location>
        <position position="42"/>
    </location>
</feature>
<protein>
    <submittedName>
        <fullName evidence="1">34233_t:CDS:1</fullName>
    </submittedName>
</protein>
<name>A0ACA9S6D3_9GLOM</name>
<dbReference type="Proteomes" id="UP000789920">
    <property type="component" value="Unassembled WGS sequence"/>
</dbReference>
<sequence>TTKSTLQQSISLITSNNELKYITDESNEQSGDKFGKQLVLYK</sequence>
<accession>A0ACA9S6D3</accession>
<organism evidence="1 2">
    <name type="scientific">Racocetra persica</name>
    <dbReference type="NCBI Taxonomy" id="160502"/>
    <lineage>
        <taxon>Eukaryota</taxon>
        <taxon>Fungi</taxon>
        <taxon>Fungi incertae sedis</taxon>
        <taxon>Mucoromycota</taxon>
        <taxon>Glomeromycotina</taxon>
        <taxon>Glomeromycetes</taxon>
        <taxon>Diversisporales</taxon>
        <taxon>Gigasporaceae</taxon>
        <taxon>Racocetra</taxon>
    </lineage>
</organism>
<evidence type="ECO:0000313" key="1">
    <source>
        <dbReference type="EMBL" id="CAG8827964.1"/>
    </source>
</evidence>
<gene>
    <name evidence="1" type="ORF">RPERSI_LOCUS27113</name>
</gene>
<evidence type="ECO:0000313" key="2">
    <source>
        <dbReference type="Proteomes" id="UP000789920"/>
    </source>
</evidence>
<comment type="caution">
    <text evidence="1">The sequence shown here is derived from an EMBL/GenBank/DDBJ whole genome shotgun (WGS) entry which is preliminary data.</text>
</comment>
<feature type="non-terminal residue" evidence="1">
    <location>
        <position position="1"/>
    </location>
</feature>
<keyword evidence="2" id="KW-1185">Reference proteome</keyword>
<reference evidence="1" key="1">
    <citation type="submission" date="2021-06" db="EMBL/GenBank/DDBJ databases">
        <authorList>
            <person name="Kallberg Y."/>
            <person name="Tangrot J."/>
            <person name="Rosling A."/>
        </authorList>
    </citation>
    <scope>NUCLEOTIDE SEQUENCE</scope>
    <source>
        <strain evidence="1">MA461A</strain>
    </source>
</reference>
<proteinExistence type="predicted"/>